<dbReference type="AlphaFoldDB" id="A0A2N5XZS0"/>
<proteinExistence type="predicted"/>
<gene>
    <name evidence="1" type="ORF">CWI75_14220</name>
</gene>
<accession>A0A2N5XZS0</accession>
<organism evidence="1 2">
    <name type="scientific">Kineobactrum sediminis</name>
    <dbReference type="NCBI Taxonomy" id="1905677"/>
    <lineage>
        <taxon>Bacteria</taxon>
        <taxon>Pseudomonadati</taxon>
        <taxon>Pseudomonadota</taxon>
        <taxon>Gammaproteobacteria</taxon>
        <taxon>Cellvibrionales</taxon>
        <taxon>Halieaceae</taxon>
        <taxon>Kineobactrum</taxon>
    </lineage>
</organism>
<sequence>MLFLLLLGLIANTVINTSILEFRMAGNDQFREQAFQKARGIANALVAHISHFPVTGGVGYTLCERDAVCDSPTLAVSATAEAVEPGVNVEYRIVRQAPLLSSHHPFRQVENEASATGNFAVALFEIIVEVDGVDVGLGSARVVQGVAIRIASGAG</sequence>
<dbReference type="Proteomes" id="UP000234845">
    <property type="component" value="Unassembled WGS sequence"/>
</dbReference>
<dbReference type="EMBL" id="PKLZ01000011">
    <property type="protein sequence ID" value="PLW81623.1"/>
    <property type="molecule type" value="Genomic_DNA"/>
</dbReference>
<comment type="caution">
    <text evidence="1">The sequence shown here is derived from an EMBL/GenBank/DDBJ whole genome shotgun (WGS) entry which is preliminary data.</text>
</comment>
<reference evidence="2" key="1">
    <citation type="submission" date="2017-11" db="EMBL/GenBank/DDBJ databases">
        <title>The draft genome sequence of Chromatocurvus sp. F02.</title>
        <authorList>
            <person name="Du Z.-J."/>
            <person name="Chang Y.-Q."/>
        </authorList>
    </citation>
    <scope>NUCLEOTIDE SEQUENCE [LARGE SCALE GENOMIC DNA]</scope>
    <source>
        <strain evidence="2">F02</strain>
    </source>
</reference>
<keyword evidence="2" id="KW-1185">Reference proteome</keyword>
<evidence type="ECO:0000313" key="2">
    <source>
        <dbReference type="Proteomes" id="UP000234845"/>
    </source>
</evidence>
<evidence type="ECO:0000313" key="1">
    <source>
        <dbReference type="EMBL" id="PLW81623.1"/>
    </source>
</evidence>
<name>A0A2N5XZS0_9GAMM</name>
<protein>
    <recommendedName>
        <fullName evidence="3">Type 4 fimbrial biogenesis protein PilX N-terminal domain-containing protein</fullName>
    </recommendedName>
</protein>
<evidence type="ECO:0008006" key="3">
    <source>
        <dbReference type="Google" id="ProtNLM"/>
    </source>
</evidence>